<sequence length="542" mass="62209">MPTDEDVTWLKQLRLLKLHENEISDVIIGYILECNNAEDLTEIIDDIFPNADPSEKKKFIQALQKRRRKRAGAGKGNQGNKAMHKDEALAENPEGYYYRKDNLNELPAYGKMSMEQPSSSTKYTRNASANSANKKRFIPLTSEKGQSQFDGSARLPGRHICNCLAQRHELVNNCLNCGRIICNQEGSGPCLSCGNMVCTNEEKEILSRNSRKSKKLYESLMNANQEFEIQAKNAIEHRNKLLEYDRSSAQRTKVIDDQRDYFKTDRWFSESEIKQLKELERQRNNQLHKSRREMKVTIDLAGRQVVHEDDDYFNRVNKSALRDDNLSIFSGTKRDNTKSKKDIFHPNNPVISPDKVKFVSIGKHQKKISEPVKSGLKVPSKAKFRLQDRELQEVTDKGLCLSMHQPWASLLIRGIKVHEGRTWYASHRGRLWIASTSKDCEKSDIEALEDMYRVRYSGVDLDFPDSYPAGCLLGCVDVLDCLDQNEYQEKYPDGESESPYVFIVASPLELYVKFPVKGQHKIWKLESQLHNQAKTGVSFLSS</sequence>
<feature type="region of interest" description="Disordered" evidence="1">
    <location>
        <begin position="66"/>
        <end position="88"/>
    </location>
</feature>
<dbReference type="GO" id="GO:0005634">
    <property type="term" value="C:nucleus"/>
    <property type="evidence" value="ECO:0000318"/>
    <property type="project" value="GO_Central"/>
</dbReference>
<dbReference type="RefSeq" id="XP_002114380.1">
    <property type="nucleotide sequence ID" value="XM_002114344.1"/>
</dbReference>
<dbReference type="GeneID" id="6755593"/>
<dbReference type="EMBL" id="DS985247">
    <property type="protein sequence ID" value="EDV23470.1"/>
    <property type="molecule type" value="Genomic_DNA"/>
</dbReference>
<dbReference type="GO" id="GO:0008270">
    <property type="term" value="F:zinc ion binding"/>
    <property type="evidence" value="ECO:0007669"/>
    <property type="project" value="InterPro"/>
</dbReference>
<organism evidence="3 4">
    <name type="scientific">Trichoplax adhaerens</name>
    <name type="common">Trichoplax reptans</name>
    <dbReference type="NCBI Taxonomy" id="10228"/>
    <lineage>
        <taxon>Eukaryota</taxon>
        <taxon>Metazoa</taxon>
        <taxon>Placozoa</taxon>
        <taxon>Uniplacotomia</taxon>
        <taxon>Trichoplacea</taxon>
        <taxon>Trichoplacidae</taxon>
        <taxon>Trichoplax</taxon>
    </lineage>
</organism>
<dbReference type="KEGG" id="tad:TRIADDRAFT_58126"/>
<reference evidence="3 4" key="1">
    <citation type="journal article" date="2008" name="Nature">
        <title>The Trichoplax genome and the nature of placozoans.</title>
        <authorList>
            <person name="Srivastava M."/>
            <person name="Begovic E."/>
            <person name="Chapman J."/>
            <person name="Putnam N.H."/>
            <person name="Hellsten U."/>
            <person name="Kawashima T."/>
            <person name="Kuo A."/>
            <person name="Mitros T."/>
            <person name="Salamov A."/>
            <person name="Carpenter M.L."/>
            <person name="Signorovitch A.Y."/>
            <person name="Moreno M.A."/>
            <person name="Kamm K."/>
            <person name="Grimwood J."/>
            <person name="Schmutz J."/>
            <person name="Shapiro H."/>
            <person name="Grigoriev I.V."/>
            <person name="Buss L.W."/>
            <person name="Schierwater B."/>
            <person name="Dellaporta S.L."/>
            <person name="Rokhsar D.S."/>
        </authorList>
    </citation>
    <scope>NUCLEOTIDE SEQUENCE [LARGE SCALE GENOMIC DNA]</scope>
    <source>
        <strain evidence="3 4">Grell-BS-1999</strain>
    </source>
</reference>
<dbReference type="Proteomes" id="UP000009022">
    <property type="component" value="Unassembled WGS sequence"/>
</dbReference>
<dbReference type="eggNOG" id="KOG2845">
    <property type="taxonomic scope" value="Eukaryota"/>
</dbReference>
<dbReference type="OMA" id="EFNSYRH"/>
<protein>
    <recommendedName>
        <fullName evidence="2">ASCH domain-containing protein</fullName>
    </recommendedName>
</protein>
<name>B3S0Y1_TRIAD</name>
<dbReference type="InterPro" id="IPR015947">
    <property type="entry name" value="PUA-like_sf"/>
</dbReference>
<dbReference type="Pfam" id="PF23134">
    <property type="entry name" value="TRIP4_3rd"/>
    <property type="match status" value="1"/>
</dbReference>
<accession>B3S0Y1</accession>
<dbReference type="GO" id="GO:0072344">
    <property type="term" value="P:rescue of stalled ribosome"/>
    <property type="evidence" value="ECO:0007669"/>
    <property type="project" value="InterPro"/>
</dbReference>
<dbReference type="Pfam" id="PF06221">
    <property type="entry name" value="zf-C2HC5"/>
    <property type="match status" value="1"/>
</dbReference>
<evidence type="ECO:0000313" key="4">
    <source>
        <dbReference type="Proteomes" id="UP000009022"/>
    </source>
</evidence>
<dbReference type="InParanoid" id="B3S0Y1"/>
<dbReference type="PhylomeDB" id="B3S0Y1"/>
<keyword evidence="4" id="KW-1185">Reference proteome</keyword>
<proteinExistence type="predicted"/>
<dbReference type="CDD" id="cd06554">
    <property type="entry name" value="ASCH_ASC-1_like"/>
    <property type="match status" value="1"/>
</dbReference>
<dbReference type="Gene3D" id="2.30.130.30">
    <property type="entry name" value="Hypothetical protein"/>
    <property type="match status" value="1"/>
</dbReference>
<dbReference type="GO" id="GO:0045893">
    <property type="term" value="P:positive regulation of DNA-templated transcription"/>
    <property type="evidence" value="ECO:0000318"/>
    <property type="project" value="GO_Central"/>
</dbReference>
<dbReference type="STRING" id="10228.B3S0Y1"/>
<gene>
    <name evidence="3" type="ORF">TRIADDRAFT_58126</name>
</gene>
<dbReference type="PANTHER" id="PTHR12963:SF4">
    <property type="entry name" value="ACTIVATING SIGNAL COINTEGRATOR 1"/>
    <property type="match status" value="1"/>
</dbReference>
<dbReference type="AlphaFoldDB" id="B3S0Y1"/>
<dbReference type="SUPFAM" id="SSF88697">
    <property type="entry name" value="PUA domain-like"/>
    <property type="match status" value="1"/>
</dbReference>
<dbReference type="InterPro" id="IPR009349">
    <property type="entry name" value="TRIP4/RQT4_C2HC5_Znf"/>
</dbReference>
<dbReference type="InterPro" id="IPR007374">
    <property type="entry name" value="ASCH_domain"/>
</dbReference>
<evidence type="ECO:0000256" key="1">
    <source>
        <dbReference type="SAM" id="MobiDB-lite"/>
    </source>
</evidence>
<feature type="compositionally biased region" description="Polar residues" evidence="1">
    <location>
        <begin position="115"/>
        <end position="132"/>
    </location>
</feature>
<feature type="domain" description="ASCH" evidence="2">
    <location>
        <begin position="401"/>
        <end position="509"/>
    </location>
</feature>
<dbReference type="InterPro" id="IPR056993">
    <property type="entry name" value="TRIP4_3rd_dom"/>
</dbReference>
<feature type="region of interest" description="Disordered" evidence="1">
    <location>
        <begin position="112"/>
        <end position="132"/>
    </location>
</feature>
<dbReference type="FunFam" id="2.30.130.30:FF:000006">
    <property type="entry name" value="Putative_zinc_finger_motif_-_C2HC5-type /ASCH_domain_containing_protein_-_putative"/>
    <property type="match status" value="1"/>
</dbReference>
<dbReference type="OrthoDB" id="338816at2759"/>
<dbReference type="PANTHER" id="PTHR12963">
    <property type="entry name" value="THYROID RECEPTOR INTERACTING PROTEIN RELATED"/>
    <property type="match status" value="1"/>
</dbReference>
<evidence type="ECO:0000259" key="2">
    <source>
        <dbReference type="SMART" id="SM01022"/>
    </source>
</evidence>
<dbReference type="InterPro" id="IPR039128">
    <property type="entry name" value="TRIP4-like"/>
</dbReference>
<evidence type="ECO:0000313" key="3">
    <source>
        <dbReference type="EMBL" id="EDV23470.1"/>
    </source>
</evidence>
<dbReference type="CTD" id="6755593"/>
<dbReference type="GO" id="GO:0180022">
    <property type="term" value="C:RQC-trigger complex"/>
    <property type="evidence" value="ECO:0007669"/>
    <property type="project" value="InterPro"/>
</dbReference>
<dbReference type="SMART" id="SM01022">
    <property type="entry name" value="ASCH"/>
    <property type="match status" value="1"/>
</dbReference>
<dbReference type="Pfam" id="PF04266">
    <property type="entry name" value="ASCH"/>
    <property type="match status" value="1"/>
</dbReference>
<dbReference type="HOGENOM" id="CLU_025737_1_0_1"/>